<reference evidence="1 2" key="1">
    <citation type="submission" date="2024-02" db="EMBL/GenBank/DDBJ databases">
        <title>High-quality chromosome-scale genome assembly of Pensacola bahiagrass (Paspalum notatum Flugge var. saurae).</title>
        <authorList>
            <person name="Vega J.M."/>
            <person name="Podio M."/>
            <person name="Orjuela J."/>
            <person name="Siena L.A."/>
            <person name="Pessino S.C."/>
            <person name="Combes M.C."/>
            <person name="Mariac C."/>
            <person name="Albertini E."/>
            <person name="Pupilli F."/>
            <person name="Ortiz J.P.A."/>
            <person name="Leblanc O."/>
        </authorList>
    </citation>
    <scope>NUCLEOTIDE SEQUENCE [LARGE SCALE GENOMIC DNA]</scope>
    <source>
        <strain evidence="1">R1</strain>
        <tissue evidence="1">Leaf</tissue>
    </source>
</reference>
<proteinExistence type="predicted"/>
<name>A0AAQ3T0J5_PASNO</name>
<gene>
    <name evidence="1" type="ORF">U9M48_013982</name>
</gene>
<dbReference type="AlphaFoldDB" id="A0AAQ3T0J5"/>
<protein>
    <submittedName>
        <fullName evidence="1">Uncharacterized protein</fullName>
    </submittedName>
</protein>
<accession>A0AAQ3T0J5</accession>
<organism evidence="1 2">
    <name type="scientific">Paspalum notatum var. saurae</name>
    <dbReference type="NCBI Taxonomy" id="547442"/>
    <lineage>
        <taxon>Eukaryota</taxon>
        <taxon>Viridiplantae</taxon>
        <taxon>Streptophyta</taxon>
        <taxon>Embryophyta</taxon>
        <taxon>Tracheophyta</taxon>
        <taxon>Spermatophyta</taxon>
        <taxon>Magnoliopsida</taxon>
        <taxon>Liliopsida</taxon>
        <taxon>Poales</taxon>
        <taxon>Poaceae</taxon>
        <taxon>PACMAD clade</taxon>
        <taxon>Panicoideae</taxon>
        <taxon>Andropogonodae</taxon>
        <taxon>Paspaleae</taxon>
        <taxon>Paspalinae</taxon>
        <taxon>Paspalum</taxon>
    </lineage>
</organism>
<sequence length="124" mass="14116">MPCSPSREMNQFKTAMHPVSFWTFFYDLEGSIWRMTSIFSGLASIHLLQMTKPSDDISSWGVALHGYCGTFSGANGVVESKNRSLIEMARMMLDKHRTPRKFWPRQSTLCAMCQIVMIEGRTDA</sequence>
<dbReference type="Proteomes" id="UP001341281">
    <property type="component" value="Chromosome 03"/>
</dbReference>
<dbReference type="EMBL" id="CP144747">
    <property type="protein sequence ID" value="WVZ64473.1"/>
    <property type="molecule type" value="Genomic_DNA"/>
</dbReference>
<keyword evidence="2" id="KW-1185">Reference proteome</keyword>
<evidence type="ECO:0000313" key="2">
    <source>
        <dbReference type="Proteomes" id="UP001341281"/>
    </source>
</evidence>
<evidence type="ECO:0000313" key="1">
    <source>
        <dbReference type="EMBL" id="WVZ64473.1"/>
    </source>
</evidence>